<dbReference type="OrthoDB" id="9800565at2"/>
<dbReference type="KEGG" id="drm:Dred_2682"/>
<dbReference type="GO" id="GO:0046872">
    <property type="term" value="F:metal ion binding"/>
    <property type="evidence" value="ECO:0007669"/>
    <property type="project" value="UniProtKB-KW"/>
</dbReference>
<dbReference type="HOGENOM" id="CLU_063749_2_1_9"/>
<keyword evidence="5" id="KW-1185">Reference proteome</keyword>
<proteinExistence type="inferred from homology"/>
<evidence type="ECO:0000313" key="4">
    <source>
        <dbReference type="EMBL" id="ABO51188.1"/>
    </source>
</evidence>
<evidence type="ECO:0000256" key="1">
    <source>
        <dbReference type="ARBA" id="ARBA00008950"/>
    </source>
</evidence>
<evidence type="ECO:0000256" key="2">
    <source>
        <dbReference type="RuleBase" id="RU362039"/>
    </source>
</evidence>
<dbReference type="SUPFAM" id="SSF56300">
    <property type="entry name" value="Metallo-dependent phosphatases"/>
    <property type="match status" value="1"/>
</dbReference>
<gene>
    <name evidence="4" type="ordered locus">Dred_2682</name>
</gene>
<dbReference type="EMBL" id="CP000612">
    <property type="protein sequence ID" value="ABO51188.1"/>
    <property type="molecule type" value="Genomic_DNA"/>
</dbReference>
<keyword evidence="2" id="KW-0479">Metal-binding</keyword>
<dbReference type="EC" id="3.1.4.-" evidence="2"/>
<accession>A4J7Y5</accession>
<feature type="domain" description="Calcineurin-like phosphoesterase" evidence="3">
    <location>
        <begin position="1"/>
        <end position="146"/>
    </location>
</feature>
<dbReference type="InterPro" id="IPR029052">
    <property type="entry name" value="Metallo-depent_PP-like"/>
</dbReference>
<dbReference type="InterPro" id="IPR024654">
    <property type="entry name" value="Calcineurin-like_PHP_lpxH"/>
</dbReference>
<dbReference type="eggNOG" id="COG0622">
    <property type="taxonomic scope" value="Bacteria"/>
</dbReference>
<name>A4J7Y5_DESRM</name>
<dbReference type="NCBIfam" id="TIGR00040">
    <property type="entry name" value="yfcE"/>
    <property type="match status" value="1"/>
</dbReference>
<sequence length="162" mass="18190">MRILVLADTHGRLGPIYHIMKHIGKVDLILHAGDHYRDCNELAFTLEVPAKGVMGNCDYPGDAPIEDLLEVEGFKIFITHGHRHGVKYGTNSILERAKELGAQVAIYGHTHISDFRVIDNIMIINPGSPVQPRGRKRPSVGLIEIQGNKINTEIFHIDYFYP</sequence>
<dbReference type="Gene3D" id="3.60.21.10">
    <property type="match status" value="1"/>
</dbReference>
<protein>
    <recommendedName>
        <fullName evidence="2">Phosphoesterase</fullName>
        <ecNumber evidence="2">3.1.4.-</ecNumber>
    </recommendedName>
</protein>
<organism evidence="4 5">
    <name type="scientific">Desulforamulus reducens (strain ATCC BAA-1160 / DSM 100696 / MI-1)</name>
    <name type="common">Desulfotomaculum reducens</name>
    <dbReference type="NCBI Taxonomy" id="349161"/>
    <lineage>
        <taxon>Bacteria</taxon>
        <taxon>Bacillati</taxon>
        <taxon>Bacillota</taxon>
        <taxon>Clostridia</taxon>
        <taxon>Eubacteriales</taxon>
        <taxon>Peptococcaceae</taxon>
        <taxon>Desulforamulus</taxon>
    </lineage>
</organism>
<dbReference type="InterPro" id="IPR000979">
    <property type="entry name" value="Phosphodiesterase_MJ0936/Vps29"/>
</dbReference>
<comment type="similarity">
    <text evidence="1 2">Belongs to the metallophosphoesterase superfamily. YfcE family.</text>
</comment>
<dbReference type="Pfam" id="PF12850">
    <property type="entry name" value="Metallophos_2"/>
    <property type="match status" value="1"/>
</dbReference>
<reference evidence="4 5" key="1">
    <citation type="submission" date="2007-03" db="EMBL/GenBank/DDBJ databases">
        <title>Complete sequence of Desulfotomaculum reducens MI-1.</title>
        <authorList>
            <consortium name="US DOE Joint Genome Institute"/>
            <person name="Copeland A."/>
            <person name="Lucas S."/>
            <person name="Lapidus A."/>
            <person name="Barry K."/>
            <person name="Detter J.C."/>
            <person name="Glavina del Rio T."/>
            <person name="Hammon N."/>
            <person name="Israni S."/>
            <person name="Dalin E."/>
            <person name="Tice H."/>
            <person name="Pitluck S."/>
            <person name="Sims D."/>
            <person name="Brettin T."/>
            <person name="Bruce D."/>
            <person name="Han C."/>
            <person name="Tapia R."/>
            <person name="Schmutz J."/>
            <person name="Larimer F."/>
            <person name="Land M."/>
            <person name="Hauser L."/>
            <person name="Kyrpides N."/>
            <person name="Kim E."/>
            <person name="Tebo B.M."/>
            <person name="Richardson P."/>
        </authorList>
    </citation>
    <scope>NUCLEOTIDE SEQUENCE [LARGE SCALE GENOMIC DNA]</scope>
    <source>
        <strain evidence="4 5">MI-1</strain>
    </source>
</reference>
<evidence type="ECO:0000313" key="5">
    <source>
        <dbReference type="Proteomes" id="UP000001556"/>
    </source>
</evidence>
<dbReference type="PANTHER" id="PTHR11124">
    <property type="entry name" value="VACUOLAR SORTING PROTEIN VPS29"/>
    <property type="match status" value="1"/>
</dbReference>
<dbReference type="STRING" id="349161.Dred_2682"/>
<dbReference type="Proteomes" id="UP000001556">
    <property type="component" value="Chromosome"/>
</dbReference>
<evidence type="ECO:0000259" key="3">
    <source>
        <dbReference type="Pfam" id="PF12850"/>
    </source>
</evidence>
<dbReference type="RefSeq" id="WP_011878985.1">
    <property type="nucleotide sequence ID" value="NC_009253.1"/>
</dbReference>
<dbReference type="GO" id="GO:0016787">
    <property type="term" value="F:hydrolase activity"/>
    <property type="evidence" value="ECO:0007669"/>
    <property type="project" value="UniProtKB-UniRule"/>
</dbReference>
<dbReference type="AlphaFoldDB" id="A4J7Y5"/>
<comment type="cofactor">
    <cofactor evidence="2">
        <name>a divalent metal cation</name>
        <dbReference type="ChEBI" id="CHEBI:60240"/>
    </cofactor>
</comment>